<evidence type="ECO:0000256" key="4">
    <source>
        <dbReference type="ARBA" id="ARBA00022692"/>
    </source>
</evidence>
<dbReference type="WBParaSite" id="PDA_v2.g29656.t1">
    <property type="protein sequence ID" value="PDA_v2.g29656.t1"/>
    <property type="gene ID" value="PDA_v2.g29656"/>
</dbReference>
<keyword evidence="6 8" id="KW-0472">Membrane</keyword>
<keyword evidence="5 8" id="KW-1133">Transmembrane helix</keyword>
<dbReference type="InterPro" id="IPR050363">
    <property type="entry name" value="MIP/Aquaporin"/>
</dbReference>
<dbReference type="GO" id="GO:0015254">
    <property type="term" value="F:glycerol channel activity"/>
    <property type="evidence" value="ECO:0007669"/>
    <property type="project" value="TreeGrafter"/>
</dbReference>
<evidence type="ECO:0000313" key="10">
    <source>
        <dbReference type="WBParaSite" id="PDA_v2.g29656.t1"/>
    </source>
</evidence>
<sequence>MNLGYPINPARDLGPRIFASLIYGTEVFKYHNYYFWIPVVAPFFGALLGSWIYHLIVGFQIQEPKRVVVLERTTTEEIQQLE</sequence>
<dbReference type="Proteomes" id="UP000887578">
    <property type="component" value="Unplaced"/>
</dbReference>
<evidence type="ECO:0000256" key="5">
    <source>
        <dbReference type="ARBA" id="ARBA00022989"/>
    </source>
</evidence>
<dbReference type="Pfam" id="PF00230">
    <property type="entry name" value="MIP"/>
    <property type="match status" value="1"/>
</dbReference>
<dbReference type="SUPFAM" id="SSF81338">
    <property type="entry name" value="Aquaporin-like"/>
    <property type="match status" value="1"/>
</dbReference>
<dbReference type="Gene3D" id="1.20.1080.10">
    <property type="entry name" value="Glycerol uptake facilitator protein"/>
    <property type="match status" value="1"/>
</dbReference>
<proteinExistence type="inferred from homology"/>
<comment type="function">
    <text evidence="7">Aquaglyceroporin that may modulate the water content and osmolytes during anhydrobiosis.</text>
</comment>
<evidence type="ECO:0000256" key="7">
    <source>
        <dbReference type="ARBA" id="ARBA00045280"/>
    </source>
</evidence>
<dbReference type="InterPro" id="IPR023271">
    <property type="entry name" value="Aquaporin-like"/>
</dbReference>
<evidence type="ECO:0000256" key="8">
    <source>
        <dbReference type="SAM" id="Phobius"/>
    </source>
</evidence>
<evidence type="ECO:0000256" key="3">
    <source>
        <dbReference type="ARBA" id="ARBA00022448"/>
    </source>
</evidence>
<dbReference type="InterPro" id="IPR000425">
    <property type="entry name" value="MIP"/>
</dbReference>
<dbReference type="AlphaFoldDB" id="A0A914QDE4"/>
<dbReference type="PANTHER" id="PTHR43829:SF5">
    <property type="entry name" value="AQUAPORIN-9"/>
    <property type="match status" value="1"/>
</dbReference>
<name>A0A914QDE4_9BILA</name>
<evidence type="ECO:0000256" key="6">
    <source>
        <dbReference type="ARBA" id="ARBA00023136"/>
    </source>
</evidence>
<dbReference type="PANTHER" id="PTHR43829">
    <property type="entry name" value="AQUAPORIN OR AQUAGLYCEROPORIN RELATED"/>
    <property type="match status" value="1"/>
</dbReference>
<dbReference type="GO" id="GO:0016323">
    <property type="term" value="C:basolateral plasma membrane"/>
    <property type="evidence" value="ECO:0007669"/>
    <property type="project" value="TreeGrafter"/>
</dbReference>
<keyword evidence="4 8" id="KW-0812">Transmembrane</keyword>
<evidence type="ECO:0000256" key="1">
    <source>
        <dbReference type="ARBA" id="ARBA00004141"/>
    </source>
</evidence>
<keyword evidence="9" id="KW-1185">Reference proteome</keyword>
<dbReference type="GO" id="GO:0015250">
    <property type="term" value="F:water channel activity"/>
    <property type="evidence" value="ECO:0007669"/>
    <property type="project" value="TreeGrafter"/>
</dbReference>
<comment type="similarity">
    <text evidence="2">Belongs to the MIP/aquaporin (TC 1.A.8) family.</text>
</comment>
<evidence type="ECO:0000256" key="2">
    <source>
        <dbReference type="ARBA" id="ARBA00006175"/>
    </source>
</evidence>
<comment type="subcellular location">
    <subcellularLocation>
        <location evidence="1">Membrane</location>
        <topology evidence="1">Multi-pass membrane protein</topology>
    </subcellularLocation>
</comment>
<keyword evidence="3" id="KW-0813">Transport</keyword>
<feature type="transmembrane region" description="Helical" evidence="8">
    <location>
        <begin position="33"/>
        <end position="56"/>
    </location>
</feature>
<protein>
    <submittedName>
        <fullName evidence="10">Aquaporin</fullName>
    </submittedName>
</protein>
<evidence type="ECO:0000313" key="9">
    <source>
        <dbReference type="Proteomes" id="UP000887578"/>
    </source>
</evidence>
<organism evidence="9 10">
    <name type="scientific">Panagrolaimus davidi</name>
    <dbReference type="NCBI Taxonomy" id="227884"/>
    <lineage>
        <taxon>Eukaryota</taxon>
        <taxon>Metazoa</taxon>
        <taxon>Ecdysozoa</taxon>
        <taxon>Nematoda</taxon>
        <taxon>Chromadorea</taxon>
        <taxon>Rhabditida</taxon>
        <taxon>Tylenchina</taxon>
        <taxon>Panagrolaimomorpha</taxon>
        <taxon>Panagrolaimoidea</taxon>
        <taxon>Panagrolaimidae</taxon>
        <taxon>Panagrolaimus</taxon>
    </lineage>
</organism>
<accession>A0A914QDE4</accession>
<reference evidence="10" key="1">
    <citation type="submission" date="2022-11" db="UniProtKB">
        <authorList>
            <consortium name="WormBaseParasite"/>
        </authorList>
    </citation>
    <scope>IDENTIFICATION</scope>
</reference>